<accession>A0A1H5RSP8</accession>
<dbReference type="GO" id="GO:0033922">
    <property type="term" value="F:peptidoglycan beta-N-acetylmuramidase activity"/>
    <property type="evidence" value="ECO:0007669"/>
    <property type="project" value="InterPro"/>
</dbReference>
<dbReference type="PANTHER" id="PTHR42915:SF1">
    <property type="entry name" value="PEPTIDOGLYCAN BETA-N-ACETYLMURAMIDASE NAMZ"/>
    <property type="match status" value="1"/>
</dbReference>
<reference evidence="4" key="1">
    <citation type="submission" date="2016-10" db="EMBL/GenBank/DDBJ databases">
        <authorList>
            <person name="Varghese N."/>
            <person name="Submissions S."/>
        </authorList>
    </citation>
    <scope>NUCLEOTIDE SEQUENCE [LARGE SCALE GENOMIC DNA]</scope>
    <source>
        <strain evidence="4">CGMCC 1.9230</strain>
    </source>
</reference>
<keyword evidence="4" id="KW-1185">Reference proteome</keyword>
<dbReference type="Gene3D" id="3.40.50.12170">
    <property type="entry name" value="Uncharacterised protein PF07075, DUF1343"/>
    <property type="match status" value="1"/>
</dbReference>
<dbReference type="InterPro" id="IPR048502">
    <property type="entry name" value="NamZ_N"/>
</dbReference>
<dbReference type="PANTHER" id="PTHR42915">
    <property type="entry name" value="HYPOTHETICAL 460 KDA PROTEIN IN FEUA-SIGW INTERGENIC REGION [PRECURSOR]"/>
    <property type="match status" value="1"/>
</dbReference>
<dbReference type="Gene3D" id="3.90.1150.140">
    <property type="match status" value="1"/>
</dbReference>
<evidence type="ECO:0000259" key="2">
    <source>
        <dbReference type="Pfam" id="PF20732"/>
    </source>
</evidence>
<proteinExistence type="predicted"/>
<protein>
    <submittedName>
        <fullName evidence="3">Uncharacterized conserved protein YbbC, DUF1343 family</fullName>
    </submittedName>
</protein>
<dbReference type="InterPro" id="IPR048503">
    <property type="entry name" value="NamZ_C"/>
</dbReference>
<dbReference type="Proteomes" id="UP000236737">
    <property type="component" value="Unassembled WGS sequence"/>
</dbReference>
<organism evidence="3 4">
    <name type="scientific">Flavobacterium urumqiense</name>
    <dbReference type="NCBI Taxonomy" id="935224"/>
    <lineage>
        <taxon>Bacteria</taxon>
        <taxon>Pseudomonadati</taxon>
        <taxon>Bacteroidota</taxon>
        <taxon>Flavobacteriia</taxon>
        <taxon>Flavobacteriales</taxon>
        <taxon>Flavobacteriaceae</taxon>
        <taxon>Flavobacterium</taxon>
    </lineage>
</organism>
<gene>
    <name evidence="3" type="ORF">SAMN04488130_1013</name>
</gene>
<sequence length="425" mass="47506">MIIIMAPFLKNTFSTLFLFTTLISCSVKKTEAQEMKTDRLIKTTGVSKNTIKTGADNYTAYLPLLKNKKIGIVTHQTGIVNYLAINAGGKHSEAIKPKTLSIVDFLLEKDITIKTIFAPEHGFRGTADAGEHVVDGKDSKTGLPIISLYGDNKKPKPEQLAGIDTMVFDLQDVGARFYTYISSLHYIMEACAENNIQLLILDRPNPNGNITDGPVLEAAFTSFVGMHTIPSLHGMTIGEYGKMINGEKWLKNGVQCKLTVIPCLNYNRKMDYSLLIKPSPNLPNDQAVNLYASLCLFEGTNVSVGRGTDKQFQIYGSPYLPKSDFSFIPKPNLGAQNPVYNGVICYGEDLSTHPRVNQLELKWLIKAYNTTSDKSKFFNAFFTKLAGTKKLQRQIENGIPEKEIRESWKRGLQTFKKMRAKYLLY</sequence>
<dbReference type="EMBL" id="FNVP01000001">
    <property type="protein sequence ID" value="SEF41353.1"/>
    <property type="molecule type" value="Genomic_DNA"/>
</dbReference>
<dbReference type="InterPro" id="IPR008302">
    <property type="entry name" value="NamZ"/>
</dbReference>
<feature type="domain" description="Peptidoglycan beta-N-acetylmuramidase NamZ C-terminal" evidence="2">
    <location>
        <begin position="290"/>
        <end position="425"/>
    </location>
</feature>
<evidence type="ECO:0000259" key="1">
    <source>
        <dbReference type="Pfam" id="PF07075"/>
    </source>
</evidence>
<dbReference type="AlphaFoldDB" id="A0A1H5RSP8"/>
<dbReference type="Pfam" id="PF07075">
    <property type="entry name" value="NamZ_N"/>
    <property type="match status" value="1"/>
</dbReference>
<dbReference type="PIRSF" id="PIRSF016719">
    <property type="entry name" value="UCP016719"/>
    <property type="match status" value="1"/>
</dbReference>
<feature type="domain" description="Peptidoglycan beta-N-acetylmuramidase NamZ N-terminal" evidence="1">
    <location>
        <begin position="81"/>
        <end position="285"/>
    </location>
</feature>
<evidence type="ECO:0000313" key="3">
    <source>
        <dbReference type="EMBL" id="SEF41353.1"/>
    </source>
</evidence>
<name>A0A1H5RSP8_9FLAO</name>
<dbReference type="Pfam" id="PF20732">
    <property type="entry name" value="NamZ_C"/>
    <property type="match status" value="1"/>
</dbReference>
<evidence type="ECO:0000313" key="4">
    <source>
        <dbReference type="Proteomes" id="UP000236737"/>
    </source>
</evidence>